<dbReference type="Proteomes" id="UP000029736">
    <property type="component" value="Unassembled WGS sequence"/>
</dbReference>
<keyword evidence="3" id="KW-1185">Reference proteome</keyword>
<dbReference type="AlphaFoldDB" id="A0A098S3M6"/>
<accession>A0A098S3M6</accession>
<comment type="caution">
    <text evidence="2">The sequence shown here is derived from an EMBL/GenBank/DDBJ whole genome shotgun (WGS) entry which is preliminary data.</text>
</comment>
<evidence type="ECO:0008006" key="4">
    <source>
        <dbReference type="Google" id="ProtNLM"/>
    </source>
</evidence>
<dbReference type="EMBL" id="JPOS01000075">
    <property type="protein sequence ID" value="KGE86651.1"/>
    <property type="molecule type" value="Genomic_DNA"/>
</dbReference>
<organism evidence="2 3">
    <name type="scientific">Phaeodactylibacter xiamenensis</name>
    <dbReference type="NCBI Taxonomy" id="1524460"/>
    <lineage>
        <taxon>Bacteria</taxon>
        <taxon>Pseudomonadati</taxon>
        <taxon>Bacteroidota</taxon>
        <taxon>Saprospiria</taxon>
        <taxon>Saprospirales</taxon>
        <taxon>Haliscomenobacteraceae</taxon>
        <taxon>Phaeodactylibacter</taxon>
    </lineage>
</organism>
<dbReference type="OrthoDB" id="7794186at2"/>
<reference evidence="2 3" key="1">
    <citation type="journal article" date="2014" name="Int. J. Syst. Evol. Microbiol.">
        <title>Phaeodactylibacter xiamenensis gen. nov., sp. nov., a member of the family Saprospiraceae isolated from the marine alga Phaeodactylum tricornutum.</title>
        <authorList>
            <person name="Chen Z.Jr."/>
            <person name="Lei X."/>
            <person name="Lai Q."/>
            <person name="Li Y."/>
            <person name="Zhang B."/>
            <person name="Zhang J."/>
            <person name="Zhang H."/>
            <person name="Yang L."/>
            <person name="Zheng W."/>
            <person name="Tian Y."/>
            <person name="Yu Z."/>
            <person name="Xu H.Jr."/>
            <person name="Zheng T."/>
        </authorList>
    </citation>
    <scope>NUCLEOTIDE SEQUENCE [LARGE SCALE GENOMIC DNA]</scope>
    <source>
        <strain evidence="2 3">KD52</strain>
    </source>
</reference>
<feature type="chain" id="PRO_5001947562" description="Secretion system C-terminal sorting domain-containing protein" evidence="1">
    <location>
        <begin position="19"/>
        <end position="957"/>
    </location>
</feature>
<sequence>MRYIYFILLMAVAFRASAGPPDWTAPEPGVYGYSASINAALVIDGALTANANDLIAFFSNGELRGVSTPVSIGNQVFHLSTVFSNTAIGEELQVRVYHAATDGVYIAQQPYAFVHQGVSGSFDAPYEIEVFTDGDAPIGLQALPAQQTLQGVPFAPLGLQPFLERQDNDGITWSADFNPHVLTFFNGAELTLIPTDPAWFGSTTVTVRATEQTPNAYFATAELSVTVEEAYAGPQWEDIPTQSAEPQAGFELLSLPGFEAGYGGPCLDYSLTPVLATAGSQPQLPASWSTPLLQQPFSMNLSARAQYTPWLPLGDEADRLAFFINGQLSGTAAPELVNGQAYYFATVYHAMPEGEMEVRYYSAAHEALFTLPVTLSFGGNGQLGSPDEPLLLDFSPFFFELDEAGQLGIAPQDTAFRGAHPYTFLAADCDYPEALQDTVSTQLCYDIDSDQDGLCNTLDPAPFDPCFPDYEAPPLQVLDSNGDTLTSKGMLEVGTDSGDCHYSAIWRAFSIEDCSGVTVEAALENQNGPSAGQLETVLLDAATGQYALYLTVPQGTYELEVVATDDYGNAEDFTYTFIVTDEGAPQLSCLDVEVALSYDGTGELLADEVLDFTNSSDNCGLDYSTLMISQTAFDCSDLGIQSLELTASDIHGNSSSCTAQVEVLISEDIPPPWGTADIGMVPGSSAYAYDPCATGNPSKGHFTLNSPGYNPISGGTDQLAGVVKELCEGSGIRAEVQSVGPDTYAGIFMRNSSAAGSPMAGLFTNLTPVLRWESRLQPNGSKSFTPFQAVAAPATLGMRRHNGLLQAVYRTPGGSGWQLITQIQDHLEECVEVGFGAFSNDPGGAATAVIGPVSTIGAPNSTEFGGSPAMELTGNSGTGQLALWPNPASRSATLSLGAPLEAPAQARLMDGLGQAVRAWSLEAGLTEHPLAVSGLPNGLYWLKVDGQPGAQRLLISR</sequence>
<protein>
    <recommendedName>
        <fullName evidence="4">Secretion system C-terminal sorting domain-containing protein</fullName>
    </recommendedName>
</protein>
<gene>
    <name evidence="2" type="ORF">IX84_19340</name>
</gene>
<name>A0A098S3M6_9BACT</name>
<dbReference type="STRING" id="1524460.IX84_19340"/>
<keyword evidence="1" id="KW-0732">Signal</keyword>
<dbReference type="RefSeq" id="WP_044224113.1">
    <property type="nucleotide sequence ID" value="NZ_JPOS01000075.1"/>
</dbReference>
<proteinExistence type="predicted"/>
<evidence type="ECO:0000313" key="2">
    <source>
        <dbReference type="EMBL" id="KGE86651.1"/>
    </source>
</evidence>
<evidence type="ECO:0000256" key="1">
    <source>
        <dbReference type="SAM" id="SignalP"/>
    </source>
</evidence>
<dbReference type="InterPro" id="IPR013783">
    <property type="entry name" value="Ig-like_fold"/>
</dbReference>
<feature type="signal peptide" evidence="1">
    <location>
        <begin position="1"/>
        <end position="18"/>
    </location>
</feature>
<dbReference type="Gene3D" id="2.60.40.10">
    <property type="entry name" value="Immunoglobulins"/>
    <property type="match status" value="1"/>
</dbReference>
<evidence type="ECO:0000313" key="3">
    <source>
        <dbReference type="Proteomes" id="UP000029736"/>
    </source>
</evidence>